<evidence type="ECO:0000313" key="3">
    <source>
        <dbReference type="Proteomes" id="UP001465976"/>
    </source>
</evidence>
<feature type="transmembrane region" description="Helical" evidence="1">
    <location>
        <begin position="36"/>
        <end position="60"/>
    </location>
</feature>
<comment type="caution">
    <text evidence="2">The sequence shown here is derived from an EMBL/GenBank/DDBJ whole genome shotgun (WGS) entry which is preliminary data.</text>
</comment>
<protein>
    <submittedName>
        <fullName evidence="2">Uncharacterized protein</fullName>
    </submittedName>
</protein>
<keyword evidence="3" id="KW-1185">Reference proteome</keyword>
<feature type="transmembrane region" description="Helical" evidence="1">
    <location>
        <begin position="112"/>
        <end position="132"/>
    </location>
</feature>
<dbReference type="Proteomes" id="UP001465976">
    <property type="component" value="Unassembled WGS sequence"/>
</dbReference>
<evidence type="ECO:0000256" key="1">
    <source>
        <dbReference type="SAM" id="Phobius"/>
    </source>
</evidence>
<proteinExistence type="predicted"/>
<feature type="transmembrane region" description="Helical" evidence="1">
    <location>
        <begin position="72"/>
        <end position="92"/>
    </location>
</feature>
<keyword evidence="1" id="KW-1133">Transmembrane helix</keyword>
<accession>A0ABR3EQE5</accession>
<gene>
    <name evidence="2" type="ORF">V5O48_016931</name>
</gene>
<keyword evidence="1" id="KW-0472">Membrane</keyword>
<feature type="transmembrane region" description="Helical" evidence="1">
    <location>
        <begin position="152"/>
        <end position="170"/>
    </location>
</feature>
<keyword evidence="1" id="KW-0812">Transmembrane</keyword>
<sequence>MSPHPEELYAAFLTTGNVIIAPVASLSDVHWNLKAYFYFTGISIGSGVASTVGFSIPGSLYKTGDIMNTDTAIAMAIFNFILTLMIAGRIWWIASSAQKLIGKSISPQYKTIVGIIIESGIIYPVGLLSAIIVELVFDAGDEDPSPVYPQGMATQLAGLAPTLIIVRAAYRK</sequence>
<reference evidence="2 3" key="1">
    <citation type="submission" date="2024-02" db="EMBL/GenBank/DDBJ databases">
        <title>A draft genome for the cacao thread blight pathogen Marasmius crinis-equi.</title>
        <authorList>
            <person name="Cohen S.P."/>
            <person name="Baruah I.K."/>
            <person name="Amoako-Attah I."/>
            <person name="Bukari Y."/>
            <person name="Meinhardt L.W."/>
            <person name="Bailey B.A."/>
        </authorList>
    </citation>
    <scope>NUCLEOTIDE SEQUENCE [LARGE SCALE GENOMIC DNA]</scope>
    <source>
        <strain evidence="2 3">GH-76</strain>
    </source>
</reference>
<name>A0ABR3EQE5_9AGAR</name>
<feature type="transmembrane region" description="Helical" evidence="1">
    <location>
        <begin position="6"/>
        <end position="24"/>
    </location>
</feature>
<organism evidence="2 3">
    <name type="scientific">Marasmius crinis-equi</name>
    <dbReference type="NCBI Taxonomy" id="585013"/>
    <lineage>
        <taxon>Eukaryota</taxon>
        <taxon>Fungi</taxon>
        <taxon>Dikarya</taxon>
        <taxon>Basidiomycota</taxon>
        <taxon>Agaricomycotina</taxon>
        <taxon>Agaricomycetes</taxon>
        <taxon>Agaricomycetidae</taxon>
        <taxon>Agaricales</taxon>
        <taxon>Marasmiineae</taxon>
        <taxon>Marasmiaceae</taxon>
        <taxon>Marasmius</taxon>
    </lineage>
</organism>
<evidence type="ECO:0000313" key="2">
    <source>
        <dbReference type="EMBL" id="KAL0565100.1"/>
    </source>
</evidence>
<dbReference type="EMBL" id="JBAHYK010002421">
    <property type="protein sequence ID" value="KAL0565100.1"/>
    <property type="molecule type" value="Genomic_DNA"/>
</dbReference>